<sequence>MYLIKGQGRKTEAMWQHMKRRHTGDKVCVVGFKNQLPENYLRNKQVIFYEALNQTDWLPQAEKFIAQFEEQFDGMIFYVDCTPAEAEALAEIAANYQSRITVTVTEPVSEITINHLPLKKAA</sequence>
<organism evidence="1 2">
    <name type="scientific">Enterococcus diestrammenae</name>
    <dbReference type="NCBI Taxonomy" id="1155073"/>
    <lineage>
        <taxon>Bacteria</taxon>
        <taxon>Bacillati</taxon>
        <taxon>Bacillota</taxon>
        <taxon>Bacilli</taxon>
        <taxon>Lactobacillales</taxon>
        <taxon>Enterococcaceae</taxon>
        <taxon>Enterococcus</taxon>
    </lineage>
</organism>
<protein>
    <submittedName>
        <fullName evidence="1">Uncharacterized protein</fullName>
    </submittedName>
</protein>
<comment type="caution">
    <text evidence="1">The sequence shown here is derived from an EMBL/GenBank/DDBJ whole genome shotgun (WGS) entry which is preliminary data.</text>
</comment>
<dbReference type="EMBL" id="MAEI02000001">
    <property type="protein sequence ID" value="MEO1781528.1"/>
    <property type="molecule type" value="Genomic_DNA"/>
</dbReference>
<dbReference type="Proteomes" id="UP001429357">
    <property type="component" value="Unassembled WGS sequence"/>
</dbReference>
<reference evidence="1" key="1">
    <citation type="submission" date="2016-06" db="EMBL/GenBank/DDBJ databases">
        <authorList>
            <person name="Van Tyne D."/>
        </authorList>
    </citation>
    <scope>NUCLEOTIDE SEQUENCE</scope>
    <source>
        <strain evidence="1">JM9A</strain>
    </source>
</reference>
<gene>
    <name evidence="1" type="ORF">BAU18_001113</name>
</gene>
<name>A0ABV0F0E1_9ENTE</name>
<evidence type="ECO:0000313" key="1">
    <source>
        <dbReference type="EMBL" id="MEO1781528.1"/>
    </source>
</evidence>
<keyword evidence="2" id="KW-1185">Reference proteome</keyword>
<dbReference type="RefSeq" id="WP_161870095.1">
    <property type="nucleotide sequence ID" value="NZ_JAQFAM010000002.1"/>
</dbReference>
<proteinExistence type="predicted"/>
<evidence type="ECO:0000313" key="2">
    <source>
        <dbReference type="Proteomes" id="UP001429357"/>
    </source>
</evidence>
<accession>A0ABV0F0E1</accession>
<reference evidence="1" key="2">
    <citation type="submission" date="2024-02" db="EMBL/GenBank/DDBJ databases">
        <title>The Genome Sequence of Enterococcus diestrammenae JM9A.</title>
        <authorList>
            <person name="Earl A."/>
            <person name="Manson A."/>
            <person name="Gilmore M."/>
            <person name="Sanders J."/>
            <person name="Shea T."/>
            <person name="Howe W."/>
            <person name="Livny J."/>
            <person name="Cuomo C."/>
            <person name="Neafsey D."/>
            <person name="Birren B."/>
        </authorList>
    </citation>
    <scope>NUCLEOTIDE SEQUENCE</scope>
    <source>
        <strain evidence="1">JM9A</strain>
    </source>
</reference>